<gene>
    <name evidence="4" type="primary">KNAG0C05070</name>
    <name evidence="4" type="ordered locus">KNAG_0C05070</name>
</gene>
<evidence type="ECO:0000256" key="2">
    <source>
        <dbReference type="ARBA" id="ARBA00022679"/>
    </source>
</evidence>
<dbReference type="OrthoDB" id="427800at2759"/>
<keyword evidence="1" id="KW-0328">Glycosyltransferase</keyword>
<dbReference type="PANTHER" id="PTHR43285:SF2">
    <property type="entry name" value="ANTHRANILATE PHOSPHORIBOSYLTRANSFERASE"/>
    <property type="match status" value="1"/>
</dbReference>
<organism evidence="4 5">
    <name type="scientific">Huiozyma naganishii (strain ATCC MYA-139 / BCRC 22969 / CBS 8797 / KCTC 17520 / NBRC 10181 / NCYC 3082 / Yp74L-3)</name>
    <name type="common">Yeast</name>
    <name type="synonym">Kazachstania naganishii</name>
    <dbReference type="NCBI Taxonomy" id="1071383"/>
    <lineage>
        <taxon>Eukaryota</taxon>
        <taxon>Fungi</taxon>
        <taxon>Dikarya</taxon>
        <taxon>Ascomycota</taxon>
        <taxon>Saccharomycotina</taxon>
        <taxon>Saccharomycetes</taxon>
        <taxon>Saccharomycetales</taxon>
        <taxon>Saccharomycetaceae</taxon>
        <taxon>Huiozyma</taxon>
    </lineage>
</organism>
<feature type="domain" description="Glycosyl transferase family 3" evidence="3">
    <location>
        <begin position="127"/>
        <end position="356"/>
    </location>
</feature>
<name>J7RJB0_HUIN7</name>
<dbReference type="SUPFAM" id="SSF52418">
    <property type="entry name" value="Nucleoside phosphorylase/phosphoribosyltransferase catalytic domain"/>
    <property type="match status" value="1"/>
</dbReference>
<dbReference type="Proteomes" id="UP000006310">
    <property type="component" value="Chromosome 3"/>
</dbReference>
<dbReference type="GO" id="GO:0000162">
    <property type="term" value="P:L-tryptophan biosynthetic process"/>
    <property type="evidence" value="ECO:0007669"/>
    <property type="project" value="EnsemblFungi"/>
</dbReference>
<accession>J7RJB0</accession>
<dbReference type="Gene3D" id="3.40.1030.10">
    <property type="entry name" value="Nucleoside phosphorylase/phosphoribosyltransferase catalytic domain"/>
    <property type="match status" value="1"/>
</dbReference>
<reference evidence="4 5" key="1">
    <citation type="journal article" date="2011" name="Proc. Natl. Acad. Sci. U.S.A.">
        <title>Evolutionary erosion of yeast sex chromosomes by mating-type switching accidents.</title>
        <authorList>
            <person name="Gordon J.L."/>
            <person name="Armisen D."/>
            <person name="Proux-Wera E."/>
            <person name="Oheigeartaigh S.S."/>
            <person name="Byrne K.P."/>
            <person name="Wolfe K.H."/>
        </authorList>
    </citation>
    <scope>NUCLEOTIDE SEQUENCE [LARGE SCALE GENOMIC DNA]</scope>
    <source>
        <strain evidence="5">ATCC MYA-139 / BCRC 22969 / CBS 8797 / CCRC 22969 / KCTC 17520 / NBRC 10181 / NCYC 3082</strain>
    </source>
</reference>
<dbReference type="GO" id="GO:0005829">
    <property type="term" value="C:cytosol"/>
    <property type="evidence" value="ECO:0007669"/>
    <property type="project" value="TreeGrafter"/>
</dbReference>
<dbReference type="GO" id="GO:0004048">
    <property type="term" value="F:anthranilate phosphoribosyltransferase activity"/>
    <property type="evidence" value="ECO:0007669"/>
    <property type="project" value="EnsemblFungi"/>
</dbReference>
<evidence type="ECO:0000313" key="5">
    <source>
        <dbReference type="Proteomes" id="UP000006310"/>
    </source>
</evidence>
<dbReference type="EMBL" id="HE978316">
    <property type="protein sequence ID" value="CCK69608.1"/>
    <property type="molecule type" value="Genomic_DNA"/>
</dbReference>
<dbReference type="eggNOG" id="KOG1438">
    <property type="taxonomic scope" value="Eukaryota"/>
</dbReference>
<dbReference type="OMA" id="GPMTNPA"/>
<evidence type="ECO:0000313" key="4">
    <source>
        <dbReference type="EMBL" id="CCK69608.1"/>
    </source>
</evidence>
<dbReference type="RefSeq" id="XP_022463854.1">
    <property type="nucleotide sequence ID" value="XM_022607238.1"/>
</dbReference>
<dbReference type="AlphaFoldDB" id="J7RJB0"/>
<dbReference type="PANTHER" id="PTHR43285">
    <property type="entry name" value="ANTHRANILATE PHOSPHORIBOSYLTRANSFERASE"/>
    <property type="match status" value="1"/>
</dbReference>
<dbReference type="GeneID" id="34525288"/>
<keyword evidence="5" id="KW-1185">Reference proteome</keyword>
<reference evidence="5" key="2">
    <citation type="submission" date="2012-08" db="EMBL/GenBank/DDBJ databases">
        <title>Genome sequence of Kazachstania naganishii.</title>
        <authorList>
            <person name="Gordon J.L."/>
            <person name="Armisen D."/>
            <person name="Proux-Wera E."/>
            <person name="OhEigeartaigh S.S."/>
            <person name="Byrne K.P."/>
            <person name="Wolfe K.H."/>
        </authorList>
    </citation>
    <scope>NUCLEOTIDE SEQUENCE [LARGE SCALE GENOMIC DNA]</scope>
    <source>
        <strain evidence="5">ATCC MYA-139 / BCRC 22969 / CBS 8797 / CCRC 22969 / KCTC 17520 / NBRC 10181 / NCYC 3082</strain>
    </source>
</reference>
<dbReference type="STRING" id="1071383.J7RJB0"/>
<proteinExistence type="predicted"/>
<dbReference type="InterPro" id="IPR005940">
    <property type="entry name" value="Anthranilate_Pribosyl_Tfrase"/>
</dbReference>
<keyword evidence="2" id="KW-0808">Transferase</keyword>
<sequence length="384" mass="42704">MLVKYTKKILSQPSTLTPEDLHDAVILLIDQLRNKDISNDQYIRIGSFLSCLRTSGLDHRAEYIAAAARAVLNFSDLVDVPHFKASKDTVVLDIVGTWWGRPEHFQRLHFCCHCGLWDPTYQDLQAVGGRPRPRTGGAGDLISKLGCDVSKVNASTVPELWEDNSFMFLLAPYFHDGMGRVAKIRKDLGIPTIFNVLGPLLHPVDYVNKRVLGVYSKDLALEYAKAASIVYPRSETFVVWGHVGLDEVSPIGKTTVWHVDPANSTDGHIDTFEIEPAMFGLQEHAIAECPSLGPEANAQLLKDEILTGKIKYGDNHPIYDYILLNTAVLYCLTEGHKDWKQGIHAAEQSIQSGEALKALLKFVTDVKRLGTSDGEFEIPLKKIN</sequence>
<dbReference type="HOGENOM" id="CLU_034315_2_1_1"/>
<protein>
    <recommendedName>
        <fullName evidence="3">Glycosyl transferase family 3 domain-containing protein</fullName>
    </recommendedName>
</protein>
<evidence type="ECO:0000259" key="3">
    <source>
        <dbReference type="Pfam" id="PF00591"/>
    </source>
</evidence>
<evidence type="ECO:0000256" key="1">
    <source>
        <dbReference type="ARBA" id="ARBA00022676"/>
    </source>
</evidence>
<dbReference type="KEGG" id="kng:KNAG_0C05070"/>
<dbReference type="InterPro" id="IPR000312">
    <property type="entry name" value="Glycosyl_Trfase_fam3"/>
</dbReference>
<dbReference type="Pfam" id="PF00591">
    <property type="entry name" value="Glycos_transf_3"/>
    <property type="match status" value="1"/>
</dbReference>
<dbReference type="InterPro" id="IPR035902">
    <property type="entry name" value="Nuc_phospho_transferase"/>
</dbReference>